<gene>
    <name evidence="1" type="ORF">ACH5RR_008288</name>
</gene>
<dbReference type="Proteomes" id="UP001630127">
    <property type="component" value="Unassembled WGS sequence"/>
</dbReference>
<comment type="caution">
    <text evidence="1">The sequence shown here is derived from an EMBL/GenBank/DDBJ whole genome shotgun (WGS) entry which is preliminary data.</text>
</comment>
<proteinExistence type="predicted"/>
<name>A0ABD3AB34_9GENT</name>
<organism evidence="1 2">
    <name type="scientific">Cinchona calisaya</name>
    <dbReference type="NCBI Taxonomy" id="153742"/>
    <lineage>
        <taxon>Eukaryota</taxon>
        <taxon>Viridiplantae</taxon>
        <taxon>Streptophyta</taxon>
        <taxon>Embryophyta</taxon>
        <taxon>Tracheophyta</taxon>
        <taxon>Spermatophyta</taxon>
        <taxon>Magnoliopsida</taxon>
        <taxon>eudicotyledons</taxon>
        <taxon>Gunneridae</taxon>
        <taxon>Pentapetalae</taxon>
        <taxon>asterids</taxon>
        <taxon>lamiids</taxon>
        <taxon>Gentianales</taxon>
        <taxon>Rubiaceae</taxon>
        <taxon>Cinchonoideae</taxon>
        <taxon>Cinchoneae</taxon>
        <taxon>Cinchona</taxon>
    </lineage>
</organism>
<evidence type="ECO:0000313" key="2">
    <source>
        <dbReference type="Proteomes" id="UP001630127"/>
    </source>
</evidence>
<keyword evidence="2" id="KW-1185">Reference proteome</keyword>
<dbReference type="AlphaFoldDB" id="A0ABD3AB34"/>
<evidence type="ECO:0000313" key="1">
    <source>
        <dbReference type="EMBL" id="KAL3528966.1"/>
    </source>
</evidence>
<protein>
    <submittedName>
        <fullName evidence="1">Uncharacterized protein</fullName>
    </submittedName>
</protein>
<accession>A0ABD3AB34</accession>
<reference evidence="1 2" key="1">
    <citation type="submission" date="2024-11" db="EMBL/GenBank/DDBJ databases">
        <title>A near-complete genome assembly of Cinchona calisaya.</title>
        <authorList>
            <person name="Lian D.C."/>
            <person name="Zhao X.W."/>
            <person name="Wei L."/>
        </authorList>
    </citation>
    <scope>NUCLEOTIDE SEQUENCE [LARGE SCALE GENOMIC DNA]</scope>
    <source>
        <tissue evidence="1">Nenye</tissue>
    </source>
</reference>
<dbReference type="EMBL" id="JBJUIK010000004">
    <property type="protein sequence ID" value="KAL3528966.1"/>
    <property type="molecule type" value="Genomic_DNA"/>
</dbReference>
<sequence>MEGESGGLDLEKKLQHQLIDAGVKLLMPWTWSSPPSEDKPCISAIQSKKPLVPCAGRGLCNFVSSNSLRDLGPAIVFGPSILPYH</sequence>